<dbReference type="InterPro" id="IPR013324">
    <property type="entry name" value="RNA_pol_sigma_r3/r4-like"/>
</dbReference>
<keyword evidence="4" id="KW-0804">Transcription</keyword>
<proteinExistence type="inferred from homology"/>
<dbReference type="GO" id="GO:0000428">
    <property type="term" value="C:DNA-directed RNA polymerase complex"/>
    <property type="evidence" value="ECO:0007669"/>
    <property type="project" value="UniProtKB-KW"/>
</dbReference>
<reference evidence="7 8" key="4">
    <citation type="journal article" date="2010" name="Environ. Microbiol.">
        <title>The bacterial genus Collimonas: mycophagy, weathering and other adaptive solutions to life in oligotrophic soil environments.</title>
        <authorList>
            <person name="Leveau J.H."/>
            <person name="Uroz S."/>
            <person name="de Boer W."/>
        </authorList>
    </citation>
    <scope>NUCLEOTIDE SEQUENCE [LARGE SCALE GENOMIC DNA]</scope>
    <source>
        <strain evidence="7 8">Ter331</strain>
    </source>
</reference>
<dbReference type="Gene3D" id="1.10.10.10">
    <property type="entry name" value="Winged helix-like DNA-binding domain superfamily/Winged helix DNA-binding domain"/>
    <property type="match status" value="1"/>
</dbReference>
<evidence type="ECO:0000256" key="2">
    <source>
        <dbReference type="ARBA" id="ARBA00023015"/>
    </source>
</evidence>
<dbReference type="SUPFAM" id="SSF88946">
    <property type="entry name" value="Sigma2 domain of RNA polymerase sigma factors"/>
    <property type="match status" value="1"/>
</dbReference>
<dbReference type="InterPro" id="IPR036388">
    <property type="entry name" value="WH-like_DNA-bd_sf"/>
</dbReference>
<dbReference type="HOGENOM" id="CLU_047691_12_5_4"/>
<protein>
    <submittedName>
        <fullName evidence="7">DNA-directed RNA polymerase specialized sigma subunit, sigma24-like protein</fullName>
    </submittedName>
</protein>
<keyword evidence="7" id="KW-0240">DNA-directed RNA polymerase</keyword>
<evidence type="ECO:0000313" key="7">
    <source>
        <dbReference type="EMBL" id="AEK62131.1"/>
    </source>
</evidence>
<evidence type="ECO:0000259" key="6">
    <source>
        <dbReference type="Pfam" id="PF08281"/>
    </source>
</evidence>
<accession>G0A925</accession>
<sequence length="246" mass="27031">MLMILRMIRVYVTLGTILSERSEFMAQMLGGAKSSAAASLVRNASIFSSSASSAAGPLLDILIANRPLYVNVARGFVGCTSRAEDVVHDVFLKLVDLPGQDAIRQPIAYVMRMVRNASIDACRRQNLENIYHADEDSGLNMPSQEPSPEAALVVRDRLRHVYDALAQLPARSRAAFEMVRMREETLQSTARALNVSQTLVHFMVRDVEKHCSACLDACDRGAALPMFHASAARDGKKARAPIVFIK</sequence>
<reference evidence="7 8" key="2">
    <citation type="journal article" date="2006" name="J. Microbiol. Methods">
        <title>Genomic flank-sequencing of plasposon insertion sites for rapid identification of functional genes.</title>
        <authorList>
            <person name="Leveau J.H."/>
            <person name="Gerards S."/>
            <person name="Fritsche K."/>
            <person name="Zondag G."/>
            <person name="van Veen J.A."/>
        </authorList>
    </citation>
    <scope>NUCLEOTIDE SEQUENCE [LARGE SCALE GENOMIC DNA]</scope>
    <source>
        <strain evidence="7 8">Ter331</strain>
    </source>
</reference>
<dbReference type="InterPro" id="IPR007627">
    <property type="entry name" value="RNA_pol_sigma70_r2"/>
</dbReference>
<name>G0A925_COLFT</name>
<evidence type="ECO:0000313" key="8">
    <source>
        <dbReference type="Proteomes" id="UP000008392"/>
    </source>
</evidence>
<dbReference type="InterPro" id="IPR013325">
    <property type="entry name" value="RNA_pol_sigma_r2"/>
</dbReference>
<reference evidence="7 8" key="5">
    <citation type="journal article" date="2011" name="ISME J.">
        <title>Dual transcriptional profiling of a bacterial/fungal confrontation: Collimonas fungivorans versus Aspergillus niger.</title>
        <authorList>
            <person name="Mela F."/>
            <person name="Fritsche K."/>
            <person name="de Boer W."/>
            <person name="van Veen J.A."/>
            <person name="de Graaff L.H."/>
            <person name="van den Berg M."/>
            <person name="Leveau J.H."/>
        </authorList>
    </citation>
    <scope>NUCLEOTIDE SEQUENCE [LARGE SCALE GENOMIC DNA]</scope>
    <source>
        <strain evidence="7 8">Ter331</strain>
    </source>
</reference>
<evidence type="ECO:0000256" key="1">
    <source>
        <dbReference type="ARBA" id="ARBA00010641"/>
    </source>
</evidence>
<gene>
    <name evidence="7" type="primary">pfrI</name>
    <name evidence="7" type="ordered locus">CFU_2304</name>
</gene>
<dbReference type="InterPro" id="IPR013249">
    <property type="entry name" value="RNA_pol_sigma70_r4_t2"/>
</dbReference>
<dbReference type="PANTHER" id="PTHR43133">
    <property type="entry name" value="RNA POLYMERASE ECF-TYPE SIGMA FACTO"/>
    <property type="match status" value="1"/>
</dbReference>
<organism evidence="7 8">
    <name type="scientific">Collimonas fungivorans (strain Ter331)</name>
    <dbReference type="NCBI Taxonomy" id="1005048"/>
    <lineage>
        <taxon>Bacteria</taxon>
        <taxon>Pseudomonadati</taxon>
        <taxon>Pseudomonadota</taxon>
        <taxon>Betaproteobacteria</taxon>
        <taxon>Burkholderiales</taxon>
        <taxon>Oxalobacteraceae</taxon>
        <taxon>Collimonas</taxon>
    </lineage>
</organism>
<dbReference type="GO" id="GO:0006352">
    <property type="term" value="P:DNA-templated transcription initiation"/>
    <property type="evidence" value="ECO:0007669"/>
    <property type="project" value="InterPro"/>
</dbReference>
<reference evidence="7 8" key="1">
    <citation type="journal article" date="2004" name="Environ. Microbiol.">
        <title>Phylogeny-function analysis of (meta)genomic libraries: screening for expression of ribosomal RNA genes by large-insert library fluorescent in situ hybridization (LIL-FISH).</title>
        <authorList>
            <person name="Leveau J.H."/>
            <person name="Gerards S."/>
            <person name="de Boer W."/>
            <person name="van Veen J.A."/>
        </authorList>
    </citation>
    <scope>NUCLEOTIDE SEQUENCE [LARGE SCALE GENOMIC DNA]</scope>
    <source>
        <strain evidence="7 8">Ter331</strain>
    </source>
</reference>
<reference evidence="7 8" key="3">
    <citation type="journal article" date="2008" name="FEMS Microbiol. Ecol.">
        <title>Identification and characterization of genes underlying chitinolysis in Collimonas fungivorans Ter331.</title>
        <authorList>
            <person name="Fritsche K."/>
            <person name="de Boer W."/>
            <person name="Gerards S."/>
            <person name="van den Berg M."/>
            <person name="van Veen J.A."/>
            <person name="Leveau J.H."/>
        </authorList>
    </citation>
    <scope>NUCLEOTIDE SEQUENCE [LARGE SCALE GENOMIC DNA]</scope>
    <source>
        <strain evidence="7 8">Ter331</strain>
    </source>
</reference>
<dbReference type="NCBIfam" id="TIGR02937">
    <property type="entry name" value="sigma70-ECF"/>
    <property type="match status" value="1"/>
</dbReference>
<feature type="domain" description="RNA polymerase sigma factor 70 region 4 type 2" evidence="6">
    <location>
        <begin position="161"/>
        <end position="211"/>
    </location>
</feature>
<dbReference type="SUPFAM" id="SSF88659">
    <property type="entry name" value="Sigma3 and sigma4 domains of RNA polymerase sigma factors"/>
    <property type="match status" value="1"/>
</dbReference>
<dbReference type="PANTHER" id="PTHR43133:SF63">
    <property type="entry name" value="RNA POLYMERASE SIGMA FACTOR FECI-RELATED"/>
    <property type="match status" value="1"/>
</dbReference>
<dbReference type="KEGG" id="cfu:CFU_2304"/>
<feature type="domain" description="RNA polymerase sigma-70 region 2" evidence="5">
    <location>
        <begin position="64"/>
        <end position="126"/>
    </location>
</feature>
<keyword evidence="8" id="KW-1185">Reference proteome</keyword>
<evidence type="ECO:0000256" key="4">
    <source>
        <dbReference type="ARBA" id="ARBA00023163"/>
    </source>
</evidence>
<reference evidence="8" key="6">
    <citation type="submission" date="2011-05" db="EMBL/GenBank/DDBJ databases">
        <title>Complete sequence of Collimonas fungivorans Ter331.</title>
        <authorList>
            <person name="Leveau J.H."/>
        </authorList>
    </citation>
    <scope>NUCLEOTIDE SEQUENCE [LARGE SCALE GENOMIC DNA]</scope>
    <source>
        <strain evidence="8">Ter331</strain>
    </source>
</reference>
<keyword evidence="2" id="KW-0805">Transcription regulation</keyword>
<dbReference type="GO" id="GO:0003677">
    <property type="term" value="F:DNA binding"/>
    <property type="evidence" value="ECO:0007669"/>
    <property type="project" value="InterPro"/>
</dbReference>
<evidence type="ECO:0000259" key="5">
    <source>
        <dbReference type="Pfam" id="PF04542"/>
    </source>
</evidence>
<dbReference type="AlphaFoldDB" id="G0A925"/>
<dbReference type="Gene3D" id="1.10.1740.10">
    <property type="match status" value="1"/>
</dbReference>
<dbReference type="GO" id="GO:0016987">
    <property type="term" value="F:sigma factor activity"/>
    <property type="evidence" value="ECO:0007669"/>
    <property type="project" value="UniProtKB-KW"/>
</dbReference>
<dbReference type="EMBL" id="CP002745">
    <property type="protein sequence ID" value="AEK62131.1"/>
    <property type="molecule type" value="Genomic_DNA"/>
</dbReference>
<dbReference type="NCBIfam" id="NF005448">
    <property type="entry name" value="PRK07037.1"/>
    <property type="match status" value="1"/>
</dbReference>
<dbReference type="Proteomes" id="UP000008392">
    <property type="component" value="Chromosome"/>
</dbReference>
<dbReference type="InterPro" id="IPR014284">
    <property type="entry name" value="RNA_pol_sigma-70_dom"/>
</dbReference>
<dbReference type="Pfam" id="PF08281">
    <property type="entry name" value="Sigma70_r4_2"/>
    <property type="match status" value="1"/>
</dbReference>
<dbReference type="eggNOG" id="COG1595">
    <property type="taxonomic scope" value="Bacteria"/>
</dbReference>
<dbReference type="Pfam" id="PF04542">
    <property type="entry name" value="Sigma70_r2"/>
    <property type="match status" value="1"/>
</dbReference>
<comment type="similarity">
    <text evidence="1">Belongs to the sigma-70 factor family. ECF subfamily.</text>
</comment>
<keyword evidence="3" id="KW-0731">Sigma factor</keyword>
<evidence type="ECO:0000256" key="3">
    <source>
        <dbReference type="ARBA" id="ARBA00023082"/>
    </source>
</evidence>
<dbReference type="InterPro" id="IPR039425">
    <property type="entry name" value="RNA_pol_sigma-70-like"/>
</dbReference>
<dbReference type="STRING" id="1005048.CFU_2304"/>